<evidence type="ECO:0000256" key="2">
    <source>
        <dbReference type="ARBA" id="ARBA00022475"/>
    </source>
</evidence>
<dbReference type="GO" id="GO:0009103">
    <property type="term" value="P:lipopolysaccharide biosynthetic process"/>
    <property type="evidence" value="ECO:0007669"/>
    <property type="project" value="UniProtKB-ARBA"/>
</dbReference>
<dbReference type="InterPro" id="IPR038731">
    <property type="entry name" value="RgtA/B/C-like"/>
</dbReference>
<evidence type="ECO:0000256" key="4">
    <source>
        <dbReference type="ARBA" id="ARBA00022679"/>
    </source>
</evidence>
<evidence type="ECO:0000259" key="9">
    <source>
        <dbReference type="Pfam" id="PF13231"/>
    </source>
</evidence>
<proteinExistence type="predicted"/>
<evidence type="ECO:0000256" key="6">
    <source>
        <dbReference type="ARBA" id="ARBA00022989"/>
    </source>
</evidence>
<keyword evidence="6 8" id="KW-1133">Transmembrane helix</keyword>
<keyword evidence="7 8" id="KW-0472">Membrane</keyword>
<sequence>MKHQTTLSVQPSDGRIDVAALLQRRPNLVLVLLAGYFLLNLIVRLSLPDSLEIDEAEQIFVSQWLALGYDTQPPFYNWLQYGVIALFGVSIPAIAVFKNLVLFSFYAFYWFAARQVLQSRQLAIIAVLGLLTIPQVVYESQRDLTHTVGAIFCASMFLYGFLRTLRAPTIFSYALTGLAIGCGLIAKYNFALLTSAALIAVLLDPDLRKRLFDWRLLVTAVIALTVVTPHSLWLFDNLELASARTLEKMQGTTDTSIFLQIPKGFLSYVLALLGFGALTFFCFWLTFKEALIKSLTAQSQWTRLIGRILAMVLGFIVLLILFADAENIKDRWLTPFLILLPLYFALKLEAAGNVPDNALKRFLPIAFIIMAIVPLVLFSRSKVAYLTGYYEKLNVPYAAFTQTLADEIGKTPAIVIAGDPHLGGNIRLHMPDVPIDTLFYPGYKPAYEWTADHPIVFAWRRRGEPDPAPPEDLSNWLKTIAGPDARIEAKDVALPYINGRPGDLYHFSYAVVYPKAG</sequence>
<feature type="transmembrane region" description="Helical" evidence="8">
    <location>
        <begin position="121"/>
        <end position="138"/>
    </location>
</feature>
<keyword evidence="2" id="KW-1003">Cell membrane</keyword>
<dbReference type="AlphaFoldDB" id="A0A2U2DY28"/>
<evidence type="ECO:0000313" key="11">
    <source>
        <dbReference type="Proteomes" id="UP000245252"/>
    </source>
</evidence>
<evidence type="ECO:0000256" key="3">
    <source>
        <dbReference type="ARBA" id="ARBA00022676"/>
    </source>
</evidence>
<feature type="transmembrane region" description="Helical" evidence="8">
    <location>
        <begin position="28"/>
        <end position="47"/>
    </location>
</feature>
<dbReference type="Proteomes" id="UP000245252">
    <property type="component" value="Unassembled WGS sequence"/>
</dbReference>
<feature type="transmembrane region" description="Helical" evidence="8">
    <location>
        <begin position="332"/>
        <end position="350"/>
    </location>
</feature>
<comment type="subcellular location">
    <subcellularLocation>
        <location evidence="1">Cell membrane</location>
        <topology evidence="1">Multi-pass membrane protein</topology>
    </subcellularLocation>
</comment>
<keyword evidence="4" id="KW-0808">Transferase</keyword>
<comment type="caution">
    <text evidence="10">The sequence shown here is derived from an EMBL/GenBank/DDBJ whole genome shotgun (WGS) entry which is preliminary data.</text>
</comment>
<feature type="transmembrane region" description="Helical" evidence="8">
    <location>
        <begin position="174"/>
        <end position="202"/>
    </location>
</feature>
<dbReference type="OrthoDB" id="9153955at2"/>
<dbReference type="InterPro" id="IPR050297">
    <property type="entry name" value="LipidA_mod_glycosyltrf_83"/>
</dbReference>
<evidence type="ECO:0000256" key="5">
    <source>
        <dbReference type="ARBA" id="ARBA00022692"/>
    </source>
</evidence>
<name>A0A2U2DY28_9HYPH</name>
<gene>
    <name evidence="10" type="ORF">DEM27_03340</name>
</gene>
<dbReference type="Pfam" id="PF13231">
    <property type="entry name" value="PMT_2"/>
    <property type="match status" value="1"/>
</dbReference>
<feature type="transmembrane region" description="Helical" evidence="8">
    <location>
        <begin position="78"/>
        <end position="109"/>
    </location>
</feature>
<reference evidence="10 11" key="1">
    <citation type="submission" date="2018-05" db="EMBL/GenBank/DDBJ databases">
        <title>The draft genome of strain NS-104.</title>
        <authorList>
            <person name="Hang P."/>
            <person name="Jiang J."/>
        </authorList>
    </citation>
    <scope>NUCLEOTIDE SEQUENCE [LARGE SCALE GENOMIC DNA]</scope>
    <source>
        <strain evidence="10 11">NS-104</strain>
    </source>
</reference>
<feature type="transmembrane region" description="Helical" evidence="8">
    <location>
        <begin position="214"/>
        <end position="235"/>
    </location>
</feature>
<dbReference type="GO" id="GO:0005886">
    <property type="term" value="C:plasma membrane"/>
    <property type="evidence" value="ECO:0007669"/>
    <property type="project" value="UniProtKB-SubCell"/>
</dbReference>
<evidence type="ECO:0000313" key="10">
    <source>
        <dbReference type="EMBL" id="PWE58224.1"/>
    </source>
</evidence>
<feature type="transmembrane region" description="Helical" evidence="8">
    <location>
        <begin position="144"/>
        <end position="162"/>
    </location>
</feature>
<organism evidence="10 11">
    <name type="scientific">Metarhizobium album</name>
    <dbReference type="NCBI Taxonomy" id="2182425"/>
    <lineage>
        <taxon>Bacteria</taxon>
        <taxon>Pseudomonadati</taxon>
        <taxon>Pseudomonadota</taxon>
        <taxon>Alphaproteobacteria</taxon>
        <taxon>Hyphomicrobiales</taxon>
        <taxon>Rhizobiaceae</taxon>
        <taxon>Metarhizobium</taxon>
    </lineage>
</organism>
<protein>
    <recommendedName>
        <fullName evidence="9">Glycosyltransferase RgtA/B/C/D-like domain-containing protein</fullName>
    </recommendedName>
</protein>
<feature type="transmembrane region" description="Helical" evidence="8">
    <location>
        <begin position="265"/>
        <end position="287"/>
    </location>
</feature>
<feature type="domain" description="Glycosyltransferase RgtA/B/C/D-like" evidence="9">
    <location>
        <begin position="72"/>
        <end position="233"/>
    </location>
</feature>
<accession>A0A2U2DY28</accession>
<keyword evidence="5 8" id="KW-0812">Transmembrane</keyword>
<feature type="transmembrane region" description="Helical" evidence="8">
    <location>
        <begin position="307"/>
        <end position="325"/>
    </location>
</feature>
<dbReference type="PANTHER" id="PTHR33908">
    <property type="entry name" value="MANNOSYLTRANSFERASE YKCB-RELATED"/>
    <property type="match status" value="1"/>
</dbReference>
<keyword evidence="3" id="KW-0328">Glycosyltransferase</keyword>
<dbReference type="GO" id="GO:0016763">
    <property type="term" value="F:pentosyltransferase activity"/>
    <property type="evidence" value="ECO:0007669"/>
    <property type="project" value="TreeGrafter"/>
</dbReference>
<dbReference type="PANTHER" id="PTHR33908:SF11">
    <property type="entry name" value="MEMBRANE PROTEIN"/>
    <property type="match status" value="1"/>
</dbReference>
<dbReference type="EMBL" id="QFBC01000001">
    <property type="protein sequence ID" value="PWE58224.1"/>
    <property type="molecule type" value="Genomic_DNA"/>
</dbReference>
<evidence type="ECO:0000256" key="1">
    <source>
        <dbReference type="ARBA" id="ARBA00004651"/>
    </source>
</evidence>
<evidence type="ECO:0000256" key="8">
    <source>
        <dbReference type="SAM" id="Phobius"/>
    </source>
</evidence>
<keyword evidence="11" id="KW-1185">Reference proteome</keyword>
<feature type="transmembrane region" description="Helical" evidence="8">
    <location>
        <begin position="362"/>
        <end position="379"/>
    </location>
</feature>
<evidence type="ECO:0000256" key="7">
    <source>
        <dbReference type="ARBA" id="ARBA00023136"/>
    </source>
</evidence>